<dbReference type="InterPro" id="IPR038765">
    <property type="entry name" value="Papain-like_cys_pep_sf"/>
</dbReference>
<keyword evidence="3" id="KW-0378">Hydrolase</keyword>
<protein>
    <recommendedName>
        <fullName evidence="4">Ubiquitin-like protease family profile domain-containing protein</fullName>
    </recommendedName>
</protein>
<dbReference type="GO" id="GO:0006508">
    <property type="term" value="P:proteolysis"/>
    <property type="evidence" value="ECO:0007669"/>
    <property type="project" value="UniProtKB-KW"/>
</dbReference>
<name>A0A8T0MLF0_PANVG</name>
<accession>A0A8T0MLF0</accession>
<evidence type="ECO:0000256" key="2">
    <source>
        <dbReference type="ARBA" id="ARBA00022670"/>
    </source>
</evidence>
<keyword evidence="2" id="KW-0645">Protease</keyword>
<dbReference type="SUPFAM" id="SSF54001">
    <property type="entry name" value="Cysteine proteinases"/>
    <property type="match status" value="1"/>
</dbReference>
<sequence>MHDTHTGHNMGFEHEFDMPIQLETRANELHSGDHTNQDINHATPTQLEQHMALESGIPIPVAQHNSHDDSFPRFDNHNIEDDKEIEDEPSPICSQVPINVTIDQLVPPIAAEGATGPDIAGIAGSHHNADAATSNYSVTIPTPGVVLDTDDPEPYQMEATDMATDDPLGLVLFHPCTQNEPIQCPSIVPRPQCLTKRLAMYVSPFKGDPQRAKVPMSKALAVRKKFHPRLKCLSDVFICYGLKEFNGEEIFESFIDDEWLSTKFMSYFVACLSHDESIHMAEGAGYMVFLSPEIGQEYVNIEEDEDFSQWDSPPALAILQRDIMHVDPTKVKLFFLPVMEGDHYSVYCINFIHDRIDVLDYSPEDHTIYHNVLGDRIIRRLNLLFRLATDYRVKQFTRFKRPIIDVCMHSHKNDCGFFTIKSMELWNGESFHVPILTANGRLYRSELLFYGLYHPLNTIKKLLAGLEPYRPRL</sequence>
<keyword evidence="6" id="KW-1185">Reference proteome</keyword>
<dbReference type="OrthoDB" id="653429at2759"/>
<dbReference type="PROSITE" id="PS50600">
    <property type="entry name" value="ULP_PROTEASE"/>
    <property type="match status" value="1"/>
</dbReference>
<evidence type="ECO:0000313" key="6">
    <source>
        <dbReference type="Proteomes" id="UP000823388"/>
    </source>
</evidence>
<dbReference type="Proteomes" id="UP000823388">
    <property type="component" value="Chromosome 9N"/>
</dbReference>
<evidence type="ECO:0000313" key="5">
    <source>
        <dbReference type="EMBL" id="KAG2536004.1"/>
    </source>
</evidence>
<dbReference type="AlphaFoldDB" id="A0A8T0MLF0"/>
<reference evidence="5" key="1">
    <citation type="submission" date="2020-05" db="EMBL/GenBank/DDBJ databases">
        <title>WGS assembly of Panicum virgatum.</title>
        <authorList>
            <person name="Lovell J.T."/>
            <person name="Jenkins J."/>
            <person name="Shu S."/>
            <person name="Juenger T.E."/>
            <person name="Schmutz J."/>
        </authorList>
    </citation>
    <scope>NUCLEOTIDE SEQUENCE</scope>
    <source>
        <strain evidence="5">AP13</strain>
    </source>
</reference>
<evidence type="ECO:0000256" key="3">
    <source>
        <dbReference type="ARBA" id="ARBA00022801"/>
    </source>
</evidence>
<dbReference type="Gene3D" id="3.40.395.10">
    <property type="entry name" value="Adenoviral Proteinase, Chain A"/>
    <property type="match status" value="1"/>
</dbReference>
<dbReference type="EMBL" id="CM029054">
    <property type="protein sequence ID" value="KAG2536004.1"/>
    <property type="molecule type" value="Genomic_DNA"/>
</dbReference>
<feature type="domain" description="Ubiquitin-like protease family profile" evidence="4">
    <location>
        <begin position="240"/>
        <end position="426"/>
    </location>
</feature>
<gene>
    <name evidence="5" type="ORF">PVAP13_9NG161373</name>
</gene>
<evidence type="ECO:0000256" key="1">
    <source>
        <dbReference type="ARBA" id="ARBA00005234"/>
    </source>
</evidence>
<dbReference type="InterPro" id="IPR003653">
    <property type="entry name" value="Peptidase_C48_C"/>
</dbReference>
<evidence type="ECO:0000259" key="4">
    <source>
        <dbReference type="PROSITE" id="PS50600"/>
    </source>
</evidence>
<comment type="caution">
    <text evidence="5">The sequence shown here is derived from an EMBL/GenBank/DDBJ whole genome shotgun (WGS) entry which is preliminary data.</text>
</comment>
<organism evidence="5 6">
    <name type="scientific">Panicum virgatum</name>
    <name type="common">Blackwell switchgrass</name>
    <dbReference type="NCBI Taxonomy" id="38727"/>
    <lineage>
        <taxon>Eukaryota</taxon>
        <taxon>Viridiplantae</taxon>
        <taxon>Streptophyta</taxon>
        <taxon>Embryophyta</taxon>
        <taxon>Tracheophyta</taxon>
        <taxon>Spermatophyta</taxon>
        <taxon>Magnoliopsida</taxon>
        <taxon>Liliopsida</taxon>
        <taxon>Poales</taxon>
        <taxon>Poaceae</taxon>
        <taxon>PACMAD clade</taxon>
        <taxon>Panicoideae</taxon>
        <taxon>Panicodae</taxon>
        <taxon>Paniceae</taxon>
        <taxon>Panicinae</taxon>
        <taxon>Panicum</taxon>
        <taxon>Panicum sect. Hiantes</taxon>
    </lineage>
</organism>
<dbReference type="GO" id="GO:0008234">
    <property type="term" value="F:cysteine-type peptidase activity"/>
    <property type="evidence" value="ECO:0007669"/>
    <property type="project" value="InterPro"/>
</dbReference>
<comment type="similarity">
    <text evidence="1">Belongs to the peptidase C48 family.</text>
</comment>
<proteinExistence type="inferred from homology"/>